<feature type="signal peptide" evidence="3">
    <location>
        <begin position="1"/>
        <end position="24"/>
    </location>
</feature>
<dbReference type="PANTHER" id="PTHR30383">
    <property type="entry name" value="THIOESTERASE 1/PROTEASE 1/LYSOPHOSPHOLIPASE L1"/>
    <property type="match status" value="1"/>
</dbReference>
<proteinExistence type="predicted"/>
<feature type="compositionally biased region" description="Low complexity" evidence="1">
    <location>
        <begin position="247"/>
        <end position="265"/>
    </location>
</feature>
<sequence>MRFTSNHLLGVAWAFLSLVFAARAQHAASPLESQKSSDENIMLPLKITGVSPGKAVKPGTELRILCVGDSITSGFSDVIRTKGNGYRPHLRNALSKDHVVFAGTEVAGNMTDGYYGAWTGATINSISDKLGLSLMQRPNIVLLHAGTNDLSDRISRPGEGFEPKGVAKRLGNLIDQVIEACPDAVILVAMIIVDFTTFPESEIQDCVHPSSSGYIELGHYWYDFITQIPTDWINDPVGADPIRDESTAPTDSNSDNDSASENGSGIPVVRTMTSPLLFLLLVLVPVIVSLLLYGIGTLRKFPAERKQQLA</sequence>
<accession>A0A9P5LC21</accession>
<dbReference type="InterPro" id="IPR051532">
    <property type="entry name" value="Ester_Hydrolysis_Enzymes"/>
</dbReference>
<evidence type="ECO:0000313" key="5">
    <source>
        <dbReference type="EMBL" id="KAF7555701.1"/>
    </source>
</evidence>
<dbReference type="Gene3D" id="3.40.50.1110">
    <property type="entry name" value="SGNH hydrolase"/>
    <property type="match status" value="1"/>
</dbReference>
<dbReference type="PANTHER" id="PTHR30383:SF5">
    <property type="entry name" value="SGNH HYDROLASE-TYPE ESTERASE DOMAIN-CONTAINING PROTEIN"/>
    <property type="match status" value="1"/>
</dbReference>
<dbReference type="OrthoDB" id="2119228at2759"/>
<dbReference type="InterPro" id="IPR036514">
    <property type="entry name" value="SGNH_hydro_sf"/>
</dbReference>
<keyword evidence="2" id="KW-0812">Transmembrane</keyword>
<dbReference type="EMBL" id="JAANBB010000018">
    <property type="protein sequence ID" value="KAF7555701.1"/>
    <property type="molecule type" value="Genomic_DNA"/>
</dbReference>
<dbReference type="Proteomes" id="UP000722485">
    <property type="component" value="Unassembled WGS sequence"/>
</dbReference>
<evidence type="ECO:0000259" key="4">
    <source>
        <dbReference type="Pfam" id="PF13472"/>
    </source>
</evidence>
<reference evidence="5" key="1">
    <citation type="submission" date="2020-03" db="EMBL/GenBank/DDBJ databases">
        <title>Draft Genome Sequence of Cylindrodendrum hubeiense.</title>
        <authorList>
            <person name="Buettner E."/>
            <person name="Kellner H."/>
        </authorList>
    </citation>
    <scope>NUCLEOTIDE SEQUENCE</scope>
    <source>
        <strain evidence="5">IHI 201604</strain>
    </source>
</reference>
<dbReference type="SUPFAM" id="SSF52266">
    <property type="entry name" value="SGNH hydrolase"/>
    <property type="match status" value="1"/>
</dbReference>
<feature type="chain" id="PRO_5040478481" description="SGNH hydrolase-type esterase domain-containing protein" evidence="3">
    <location>
        <begin position="25"/>
        <end position="310"/>
    </location>
</feature>
<feature type="domain" description="SGNH hydrolase-type esterase" evidence="4">
    <location>
        <begin position="66"/>
        <end position="197"/>
    </location>
</feature>
<gene>
    <name evidence="5" type="ORF">G7Z17_g1993</name>
</gene>
<evidence type="ECO:0000256" key="3">
    <source>
        <dbReference type="SAM" id="SignalP"/>
    </source>
</evidence>
<keyword evidence="2" id="KW-1133">Transmembrane helix</keyword>
<keyword evidence="6" id="KW-1185">Reference proteome</keyword>
<dbReference type="GO" id="GO:0004622">
    <property type="term" value="F:phosphatidylcholine lysophospholipase activity"/>
    <property type="evidence" value="ECO:0007669"/>
    <property type="project" value="TreeGrafter"/>
</dbReference>
<evidence type="ECO:0000256" key="1">
    <source>
        <dbReference type="SAM" id="MobiDB-lite"/>
    </source>
</evidence>
<dbReference type="Pfam" id="PF13472">
    <property type="entry name" value="Lipase_GDSL_2"/>
    <property type="match status" value="1"/>
</dbReference>
<comment type="caution">
    <text evidence="5">The sequence shown here is derived from an EMBL/GenBank/DDBJ whole genome shotgun (WGS) entry which is preliminary data.</text>
</comment>
<protein>
    <recommendedName>
        <fullName evidence="4">SGNH hydrolase-type esterase domain-containing protein</fullName>
    </recommendedName>
</protein>
<name>A0A9P5LC21_9HYPO</name>
<feature type="region of interest" description="Disordered" evidence="1">
    <location>
        <begin position="239"/>
        <end position="265"/>
    </location>
</feature>
<organism evidence="5 6">
    <name type="scientific">Cylindrodendrum hubeiense</name>
    <dbReference type="NCBI Taxonomy" id="595255"/>
    <lineage>
        <taxon>Eukaryota</taxon>
        <taxon>Fungi</taxon>
        <taxon>Dikarya</taxon>
        <taxon>Ascomycota</taxon>
        <taxon>Pezizomycotina</taxon>
        <taxon>Sordariomycetes</taxon>
        <taxon>Hypocreomycetidae</taxon>
        <taxon>Hypocreales</taxon>
        <taxon>Nectriaceae</taxon>
        <taxon>Cylindrodendrum</taxon>
    </lineage>
</organism>
<keyword evidence="2" id="KW-0472">Membrane</keyword>
<evidence type="ECO:0000256" key="2">
    <source>
        <dbReference type="SAM" id="Phobius"/>
    </source>
</evidence>
<feature type="transmembrane region" description="Helical" evidence="2">
    <location>
        <begin position="276"/>
        <end position="296"/>
    </location>
</feature>
<keyword evidence="3" id="KW-0732">Signal</keyword>
<dbReference type="InterPro" id="IPR013830">
    <property type="entry name" value="SGNH_hydro"/>
</dbReference>
<dbReference type="AlphaFoldDB" id="A0A9P5LC21"/>
<evidence type="ECO:0000313" key="6">
    <source>
        <dbReference type="Proteomes" id="UP000722485"/>
    </source>
</evidence>